<dbReference type="EMBL" id="BJXB01000051">
    <property type="protein sequence ID" value="GEM49979.1"/>
    <property type="molecule type" value="Genomic_DNA"/>
</dbReference>
<dbReference type="RefSeq" id="WP_146891599.1">
    <property type="nucleotide sequence ID" value="NZ_BJXB01000051.1"/>
</dbReference>
<gene>
    <name evidence="1" type="ORF">DC3_56140</name>
</gene>
<keyword evidence="2" id="KW-1185">Reference proteome</keyword>
<evidence type="ECO:0000313" key="2">
    <source>
        <dbReference type="Proteomes" id="UP000321306"/>
    </source>
</evidence>
<organism evidence="1 2">
    <name type="scientific">Deinococcus cellulosilyticus (strain DSM 18568 / NBRC 106333 / KACC 11606 / 5516J-15)</name>
    <dbReference type="NCBI Taxonomy" id="1223518"/>
    <lineage>
        <taxon>Bacteria</taxon>
        <taxon>Thermotogati</taxon>
        <taxon>Deinococcota</taxon>
        <taxon>Deinococci</taxon>
        <taxon>Deinococcales</taxon>
        <taxon>Deinococcaceae</taxon>
        <taxon>Deinococcus</taxon>
    </lineage>
</organism>
<accession>A0A511NAX6</accession>
<dbReference type="AlphaFoldDB" id="A0A511NAX6"/>
<comment type="caution">
    <text evidence="1">The sequence shown here is derived from an EMBL/GenBank/DDBJ whole genome shotgun (WGS) entry which is preliminary data.</text>
</comment>
<sequence length="164" mass="18953">MKPINSFVLLLKEFLDHYRERTLRVMISQWLDAHRKSLNGGEPYLTSVLKLAEIGISDIFLSPPTAELLDEVRRFVEVPPSNIKSLLMRIRDILWMDIATEGNILVDGAEVSGYFLWDSQENCLVLESMDGRLFQMNGHLYENKQNRILLPASKYQILEATKRT</sequence>
<proteinExistence type="predicted"/>
<evidence type="ECO:0000313" key="1">
    <source>
        <dbReference type="EMBL" id="GEM49979.1"/>
    </source>
</evidence>
<reference evidence="1 2" key="1">
    <citation type="submission" date="2019-07" db="EMBL/GenBank/DDBJ databases">
        <title>Whole genome shotgun sequence of Deinococcus cellulosilyticus NBRC 106333.</title>
        <authorList>
            <person name="Hosoyama A."/>
            <person name="Uohara A."/>
            <person name="Ohji S."/>
            <person name="Ichikawa N."/>
        </authorList>
    </citation>
    <scope>NUCLEOTIDE SEQUENCE [LARGE SCALE GENOMIC DNA]</scope>
    <source>
        <strain evidence="1 2">NBRC 106333</strain>
    </source>
</reference>
<dbReference type="Proteomes" id="UP000321306">
    <property type="component" value="Unassembled WGS sequence"/>
</dbReference>
<name>A0A511NAX6_DEIC1</name>
<protein>
    <submittedName>
        <fullName evidence="1">Uncharacterized protein</fullName>
    </submittedName>
</protein>